<keyword evidence="5 6" id="KW-1015">Disulfide bond</keyword>
<organism evidence="8 9">
    <name type="scientific">Phytophthora nicotianae P1976</name>
    <dbReference type="NCBI Taxonomy" id="1317066"/>
    <lineage>
        <taxon>Eukaryota</taxon>
        <taxon>Sar</taxon>
        <taxon>Stramenopiles</taxon>
        <taxon>Oomycota</taxon>
        <taxon>Peronosporomycetes</taxon>
        <taxon>Peronosporales</taxon>
        <taxon>Peronosporaceae</taxon>
        <taxon>Phytophthora</taxon>
    </lineage>
</organism>
<keyword evidence="7" id="KW-0732">Signal</keyword>
<evidence type="ECO:0000256" key="4">
    <source>
        <dbReference type="ARBA" id="ARBA00022978"/>
    </source>
</evidence>
<dbReference type="Gene3D" id="1.10.239.10">
    <property type="entry name" value="Elicitin domain"/>
    <property type="match status" value="1"/>
</dbReference>
<proteinExistence type="inferred from homology"/>
<dbReference type="InterPro" id="IPR036470">
    <property type="entry name" value="Elicitin_sf"/>
</dbReference>
<evidence type="ECO:0000313" key="8">
    <source>
        <dbReference type="EMBL" id="ETO70717.1"/>
    </source>
</evidence>
<comment type="similarity">
    <text evidence="2 6">Belongs to the elicitin family.</text>
</comment>
<dbReference type="Pfam" id="PF00964">
    <property type="entry name" value="Elicitin"/>
    <property type="match status" value="1"/>
</dbReference>
<evidence type="ECO:0000256" key="5">
    <source>
        <dbReference type="ARBA" id="ARBA00023157"/>
    </source>
</evidence>
<keyword evidence="3 6" id="KW-0964">Secreted</keyword>
<dbReference type="InterPro" id="IPR002200">
    <property type="entry name" value="Elicitin"/>
</dbReference>
<keyword evidence="4 6" id="KW-0928">Hypersensitive response elicitation</keyword>
<evidence type="ECO:0000313" key="9">
    <source>
        <dbReference type="Proteomes" id="UP000028582"/>
    </source>
</evidence>
<dbReference type="SUPFAM" id="SSF48647">
    <property type="entry name" value="Fungal elicitin"/>
    <property type="match status" value="1"/>
</dbReference>
<accession>A0A080ZVQ6</accession>
<feature type="signal peptide" evidence="7">
    <location>
        <begin position="1"/>
        <end position="18"/>
    </location>
</feature>
<evidence type="ECO:0000256" key="2">
    <source>
        <dbReference type="ARBA" id="ARBA00009544"/>
    </source>
</evidence>
<dbReference type="Proteomes" id="UP000028582">
    <property type="component" value="Unassembled WGS sequence"/>
</dbReference>
<comment type="caution">
    <text evidence="8">The sequence shown here is derived from an EMBL/GenBank/DDBJ whole genome shotgun (WGS) entry which is preliminary data.</text>
</comment>
<gene>
    <name evidence="8" type="ORF">F444_12835</name>
</gene>
<reference evidence="8 9" key="1">
    <citation type="submission" date="2013-11" db="EMBL/GenBank/DDBJ databases">
        <title>The Genome Sequence of Phytophthora parasitica P1976.</title>
        <authorList>
            <consortium name="The Broad Institute Genomics Platform"/>
            <person name="Russ C."/>
            <person name="Tyler B."/>
            <person name="Panabieres F."/>
            <person name="Shan W."/>
            <person name="Tripathy S."/>
            <person name="Grunwald N."/>
            <person name="Machado M."/>
            <person name="Johnson C.S."/>
            <person name="Walker B."/>
            <person name="Young S."/>
            <person name="Zeng Q."/>
            <person name="Gargeya S."/>
            <person name="Fitzgerald M."/>
            <person name="Haas B."/>
            <person name="Abouelleil A."/>
            <person name="Allen A.W."/>
            <person name="Alvarado L."/>
            <person name="Arachchi H.M."/>
            <person name="Berlin A.M."/>
            <person name="Chapman S.B."/>
            <person name="Gainer-Dewar J."/>
            <person name="Goldberg J."/>
            <person name="Griggs A."/>
            <person name="Gujja S."/>
            <person name="Hansen M."/>
            <person name="Howarth C."/>
            <person name="Imamovic A."/>
            <person name="Ireland A."/>
            <person name="Larimer J."/>
            <person name="McCowan C."/>
            <person name="Murphy C."/>
            <person name="Pearson M."/>
            <person name="Poon T.W."/>
            <person name="Priest M."/>
            <person name="Roberts A."/>
            <person name="Saif S."/>
            <person name="Shea T."/>
            <person name="Sisk P."/>
            <person name="Sykes S."/>
            <person name="Wortman J."/>
            <person name="Nusbaum C."/>
            <person name="Birren B."/>
        </authorList>
    </citation>
    <scope>NUCLEOTIDE SEQUENCE [LARGE SCALE GENOMIC DNA]</scope>
    <source>
        <strain evidence="8 9">P1976</strain>
    </source>
</reference>
<dbReference type="GO" id="GO:0052040">
    <property type="term" value="P:symbiont-mediated perturbation of host programmed cell death"/>
    <property type="evidence" value="ECO:0007669"/>
    <property type="project" value="UniProtKB-UniRule"/>
</dbReference>
<evidence type="ECO:0000256" key="7">
    <source>
        <dbReference type="SAM" id="SignalP"/>
    </source>
</evidence>
<evidence type="ECO:0000256" key="6">
    <source>
        <dbReference type="RuleBase" id="RU368111"/>
    </source>
</evidence>
<comment type="subcellular location">
    <subcellularLocation>
        <location evidence="1 6">Secreted</location>
    </subcellularLocation>
</comment>
<feature type="chain" id="PRO_5001753620" description="Elicitin" evidence="7">
    <location>
        <begin position="19"/>
        <end position="152"/>
    </location>
</feature>
<dbReference type="SMART" id="SM01187">
    <property type="entry name" value="Elicitin"/>
    <property type="match status" value="1"/>
</dbReference>
<evidence type="ECO:0000256" key="1">
    <source>
        <dbReference type="ARBA" id="ARBA00004613"/>
    </source>
</evidence>
<name>A0A080ZVQ6_PHYNI</name>
<dbReference type="AlphaFoldDB" id="A0A080ZVQ6"/>
<protein>
    <recommendedName>
        <fullName evidence="6">Elicitin</fullName>
    </recommendedName>
</protein>
<dbReference type="GO" id="GO:0005576">
    <property type="term" value="C:extracellular region"/>
    <property type="evidence" value="ECO:0007669"/>
    <property type="project" value="UniProtKB-SubCell"/>
</dbReference>
<dbReference type="EMBL" id="ANJA01002280">
    <property type="protein sequence ID" value="ETO70717.1"/>
    <property type="molecule type" value="Genomic_DNA"/>
</dbReference>
<sequence length="152" mass="16368">MLFLTALLLLISTVVANAENCSVQMIYEVLEPITSDPNFATCQTDSNYSMLSFESPTLNQTEGFCASSACQALLNTTLTSGLLPDCQVVIGAHSLNLTDAVRIASRCADTLEERAVGEDEGENTLSHTVDNIVDVLAHSIPMEELVMGLLRK</sequence>
<comment type="function">
    <text evidence="6">Induces local and distal defense responses (incompatible hypersensitive reaction) in plants from the solanaceae and cruciferae families. Elicits leaf necrosis and causes the accumulation of pathogenesis-related proteins. Might interact with the lipidic molecules of the plasma membrane.</text>
</comment>
<evidence type="ECO:0000256" key="3">
    <source>
        <dbReference type="ARBA" id="ARBA00022525"/>
    </source>
</evidence>